<evidence type="ECO:0000256" key="1">
    <source>
        <dbReference type="ARBA" id="ARBA00006298"/>
    </source>
</evidence>
<feature type="region of interest" description="Disordered" evidence="4">
    <location>
        <begin position="362"/>
        <end position="385"/>
    </location>
</feature>
<dbReference type="AlphaFoldDB" id="A0A9N9ZXE8"/>
<keyword evidence="6" id="KW-1185">Reference proteome</keyword>
<evidence type="ECO:0000256" key="2">
    <source>
        <dbReference type="ARBA" id="ARBA00022803"/>
    </source>
</evidence>
<proteinExistence type="inferred from homology"/>
<evidence type="ECO:0000256" key="4">
    <source>
        <dbReference type="SAM" id="MobiDB-lite"/>
    </source>
</evidence>
<accession>A0A9N9ZXE8</accession>
<dbReference type="Pfam" id="PF09797">
    <property type="entry name" value="NatB_MDM20"/>
    <property type="match status" value="1"/>
</dbReference>
<keyword evidence="2" id="KW-0802">TPR repeat</keyword>
<comment type="similarity">
    <text evidence="1">Belongs to the MDM20/NAA25 family.</text>
</comment>
<organism evidence="5 6">
    <name type="scientific">Bemisia tabaci</name>
    <name type="common">Sweetpotato whitefly</name>
    <name type="synonym">Aleurodes tabaci</name>
    <dbReference type="NCBI Taxonomy" id="7038"/>
    <lineage>
        <taxon>Eukaryota</taxon>
        <taxon>Metazoa</taxon>
        <taxon>Ecdysozoa</taxon>
        <taxon>Arthropoda</taxon>
        <taxon>Hexapoda</taxon>
        <taxon>Insecta</taxon>
        <taxon>Pterygota</taxon>
        <taxon>Neoptera</taxon>
        <taxon>Paraneoptera</taxon>
        <taxon>Hemiptera</taxon>
        <taxon>Sternorrhyncha</taxon>
        <taxon>Aleyrodoidea</taxon>
        <taxon>Aleyrodidae</taxon>
        <taxon>Aleyrodinae</taxon>
        <taxon>Bemisia</taxon>
    </lineage>
</organism>
<dbReference type="InterPro" id="IPR011990">
    <property type="entry name" value="TPR-like_helical_dom_sf"/>
</dbReference>
<dbReference type="SUPFAM" id="SSF48452">
    <property type="entry name" value="TPR-like"/>
    <property type="match status" value="1"/>
</dbReference>
<gene>
    <name evidence="5" type="ORF">BEMITA_LOCUS1121</name>
</gene>
<dbReference type="GO" id="GO:0031416">
    <property type="term" value="C:NatB complex"/>
    <property type="evidence" value="ECO:0007669"/>
    <property type="project" value="TreeGrafter"/>
</dbReference>
<dbReference type="EMBL" id="OU963862">
    <property type="protein sequence ID" value="CAH0381469.1"/>
    <property type="molecule type" value="Genomic_DNA"/>
</dbReference>
<protein>
    <recommendedName>
        <fullName evidence="3">N-terminal acetyltransferase B complex subunit MDM20 homolog</fullName>
    </recommendedName>
</protein>
<dbReference type="Proteomes" id="UP001152759">
    <property type="component" value="Chromosome 1"/>
</dbReference>
<sequence>MANKLHEGNSVAERRLRPIYEFMENGNSKKALQEADKVLKKQPNFQCAKVLKALALLRLGREHECEKILESVMAESPVDDTILQAMTVCFRDLQKPEMICEIYDKAVSIDPNSEELLSHLFMAYVRISDYQKQKQTALALYKLHPKNPYYFWAVMSIVMQAHSADSEATKGIVLSVAERMISNFIKEGKIETEQEVQLYLMVLEMQGKHKEALEILSGPLGKKLDPHLVITTKRIDLLMKLGLWQELNLYLKEQLLDEIDAWSNYCHYFTSVFHLCCGPILETQIKDGNDKEQIKENGMCLPNEKINSQLVDSKFDALNGNPDNKCQTLINGVKKLMITQESIKNEEPCGEDSCHLNGDFGNDSWQKNDKQEISNQRHETDSKNVSVDDTLGSCVSFLSRLRAENERLKHPVRGPLLAPLELYRRLTERKIDPVPLVGDLVSLLMTYFKTFGSKQCCLSDIQNYIILLNKNQTSDLLLQIQELVGLQHNELPSEVFQMQRHVNHLQMCRFLGFQDSSHLDKMKLAVSFWRYYLHGNKFNSGTASSNPGYNDPYVLLAAHVFYDLWWQRNSSTYLIYAVTILEYAISISPSNYHFKLLLLKFYNLLGAVKAAFKFAQLLDIKHVQLVSLGYLVQDPLMASGHFSMSTHFYESTLKFFQSNVKDNSDFMIISYKFGSFLKIGEFLEFRDKLNNSLLHYFVKVELFLLELLTSANHQAALKKAPSDCLILDCDTLKNLEDNRNDNVFNICNPSNRRSTPELLRKSFELDVSFLKIRIFTLRSIIAAVEVSKRSMTAMETLNIAKKSLETLINELKETKSSQLPKNVLSGVSKPRLFLYVESPYYFPYICKLLIITQKLGEFDFEAAADQAEEANSILNQSVDTFARILSDSLDSRLQERENLTVLIEMFCLSAVFCGIFSSLAKTDKIFGLKQSKKKAKKETATSIEQRNNPSNRKVSCDTIYITNVLKAGKELEATLSTAAESWVQSPNIDFSMFLISPVDNTSHEEDFQEAISSFLISLKSSYGSSITESSNLLTQKLKFIQELNVK</sequence>
<dbReference type="PANTHER" id="PTHR22767">
    <property type="entry name" value="N-TERMINAL ACETYLTRANSFERASE-RELATED"/>
    <property type="match status" value="1"/>
</dbReference>
<dbReference type="Gene3D" id="1.25.40.1040">
    <property type="match status" value="1"/>
</dbReference>
<name>A0A9N9ZXE8_BEMTA</name>
<reference evidence="5" key="1">
    <citation type="submission" date="2021-12" db="EMBL/GenBank/DDBJ databases">
        <authorList>
            <person name="King R."/>
        </authorList>
    </citation>
    <scope>NUCLEOTIDE SEQUENCE</scope>
</reference>
<evidence type="ECO:0000313" key="6">
    <source>
        <dbReference type="Proteomes" id="UP001152759"/>
    </source>
</evidence>
<dbReference type="PANTHER" id="PTHR22767:SF3">
    <property type="entry name" value="N-ALPHA-ACETYLTRANSFERASE 25, NATB AUXILIARY SUBUNIT"/>
    <property type="match status" value="1"/>
</dbReference>
<evidence type="ECO:0000256" key="3">
    <source>
        <dbReference type="ARBA" id="ARBA00029872"/>
    </source>
</evidence>
<dbReference type="InterPro" id="IPR019183">
    <property type="entry name" value="NAA25_NatB_aux_su"/>
</dbReference>
<evidence type="ECO:0000313" key="5">
    <source>
        <dbReference type="EMBL" id="CAH0381469.1"/>
    </source>
</evidence>
<feature type="compositionally biased region" description="Basic and acidic residues" evidence="4">
    <location>
        <begin position="366"/>
        <end position="382"/>
    </location>
</feature>